<dbReference type="Gene3D" id="6.10.250.690">
    <property type="match status" value="1"/>
</dbReference>
<keyword evidence="3" id="KW-0902">Two-component regulatory system</keyword>
<proteinExistence type="predicted"/>
<dbReference type="PANTHER" id="PTHR48111:SF1">
    <property type="entry name" value="TWO-COMPONENT RESPONSE REGULATOR ORR33"/>
    <property type="match status" value="1"/>
</dbReference>
<dbReference type="GO" id="GO:0000156">
    <property type="term" value="F:phosphorelay response regulator activity"/>
    <property type="evidence" value="ECO:0007669"/>
    <property type="project" value="TreeGrafter"/>
</dbReference>
<evidence type="ECO:0000256" key="2">
    <source>
        <dbReference type="ARBA" id="ARBA00022553"/>
    </source>
</evidence>
<comment type="caution">
    <text evidence="12">The sequence shown here is derived from an EMBL/GenBank/DDBJ whole genome shotgun (WGS) entry which is preliminary data.</text>
</comment>
<dbReference type="AlphaFoldDB" id="A0A3E2WDM7"/>
<evidence type="ECO:0000313" key="13">
    <source>
        <dbReference type="Proteomes" id="UP000261111"/>
    </source>
</evidence>
<keyword evidence="5 9" id="KW-0238">DNA-binding</keyword>
<evidence type="ECO:0000256" key="6">
    <source>
        <dbReference type="ARBA" id="ARBA00023163"/>
    </source>
</evidence>
<dbReference type="PROSITE" id="PS51755">
    <property type="entry name" value="OMPR_PHOB"/>
    <property type="match status" value="1"/>
</dbReference>
<protein>
    <recommendedName>
        <fullName evidence="1">Stage 0 sporulation protein A homolog</fullName>
    </recommendedName>
</protein>
<dbReference type="SMART" id="SM00448">
    <property type="entry name" value="REC"/>
    <property type="match status" value="1"/>
</dbReference>
<dbReference type="SUPFAM" id="SSF52172">
    <property type="entry name" value="CheY-like"/>
    <property type="match status" value="1"/>
</dbReference>
<dbReference type="InterPro" id="IPR039420">
    <property type="entry name" value="WalR-like"/>
</dbReference>
<dbReference type="EMBL" id="QVIA01000045">
    <property type="protein sequence ID" value="RGC23424.1"/>
    <property type="molecule type" value="Genomic_DNA"/>
</dbReference>
<evidence type="ECO:0000256" key="3">
    <source>
        <dbReference type="ARBA" id="ARBA00023012"/>
    </source>
</evidence>
<evidence type="ECO:0000313" key="12">
    <source>
        <dbReference type="EMBL" id="RGC23424.1"/>
    </source>
</evidence>
<feature type="domain" description="Response regulatory" evidence="10">
    <location>
        <begin position="3"/>
        <end position="113"/>
    </location>
</feature>
<feature type="DNA-binding region" description="OmpR/PhoB-type" evidence="9">
    <location>
        <begin position="120"/>
        <end position="215"/>
    </location>
</feature>
<dbReference type="Pfam" id="PF00072">
    <property type="entry name" value="Response_reg"/>
    <property type="match status" value="1"/>
</dbReference>
<dbReference type="InterPro" id="IPR011006">
    <property type="entry name" value="CheY-like_superfamily"/>
</dbReference>
<accession>A0A3E2WDM7</accession>
<dbReference type="Proteomes" id="UP000261111">
    <property type="component" value="Unassembled WGS sequence"/>
</dbReference>
<dbReference type="GO" id="GO:0000976">
    <property type="term" value="F:transcription cis-regulatory region binding"/>
    <property type="evidence" value="ECO:0007669"/>
    <property type="project" value="TreeGrafter"/>
</dbReference>
<keyword evidence="2 8" id="KW-0597">Phosphoprotein</keyword>
<evidence type="ECO:0000256" key="9">
    <source>
        <dbReference type="PROSITE-ProRule" id="PRU01091"/>
    </source>
</evidence>
<name>A0A3E2WDM7_9FIRM</name>
<organism evidence="12 13">
    <name type="scientific">Hungatella hathewayi</name>
    <dbReference type="NCBI Taxonomy" id="154046"/>
    <lineage>
        <taxon>Bacteria</taxon>
        <taxon>Bacillati</taxon>
        <taxon>Bacillota</taxon>
        <taxon>Clostridia</taxon>
        <taxon>Lachnospirales</taxon>
        <taxon>Lachnospiraceae</taxon>
        <taxon>Hungatella</taxon>
    </lineage>
</organism>
<evidence type="ECO:0000259" key="10">
    <source>
        <dbReference type="PROSITE" id="PS50110"/>
    </source>
</evidence>
<dbReference type="InterPro" id="IPR001867">
    <property type="entry name" value="OmpR/PhoB-type_DNA-bd"/>
</dbReference>
<sequence length="215" mass="24739">MADILIVEDDKSINELIRRTVRMTGHRGLPVHDGREALKAVDQKVPDLILLDMNLPDISGFELLKQWKQIPVICVTARGEIEDRVRGLNGGAEDYIVKPFAVEELVARIQAALRRQHKEQTYYRLGSVEVDTAKAAARKDGIPVELTTREYELLKVLLENKNIALSRDRLLDLAWGIDYCGDDRTVDVHIRRLRQKLGMEDYIRTIFKYGYRLEI</sequence>
<dbReference type="SMART" id="SM00862">
    <property type="entry name" value="Trans_reg_C"/>
    <property type="match status" value="1"/>
</dbReference>
<keyword evidence="6" id="KW-0804">Transcription</keyword>
<dbReference type="GO" id="GO:0005829">
    <property type="term" value="C:cytosol"/>
    <property type="evidence" value="ECO:0007669"/>
    <property type="project" value="TreeGrafter"/>
</dbReference>
<dbReference type="PANTHER" id="PTHR48111">
    <property type="entry name" value="REGULATOR OF RPOS"/>
    <property type="match status" value="1"/>
</dbReference>
<gene>
    <name evidence="12" type="ORF">DWX41_22360</name>
</gene>
<dbReference type="RefSeq" id="WP_025656862.1">
    <property type="nucleotide sequence ID" value="NZ_QVIA01000045.1"/>
</dbReference>
<dbReference type="InterPro" id="IPR001789">
    <property type="entry name" value="Sig_transdc_resp-reg_receiver"/>
</dbReference>
<dbReference type="PROSITE" id="PS50110">
    <property type="entry name" value="RESPONSE_REGULATORY"/>
    <property type="match status" value="1"/>
</dbReference>
<dbReference type="GO" id="GO:0006355">
    <property type="term" value="P:regulation of DNA-templated transcription"/>
    <property type="evidence" value="ECO:0007669"/>
    <property type="project" value="InterPro"/>
</dbReference>
<feature type="domain" description="OmpR/PhoB-type" evidence="11">
    <location>
        <begin position="120"/>
        <end position="215"/>
    </location>
</feature>
<dbReference type="Pfam" id="PF00486">
    <property type="entry name" value="Trans_reg_C"/>
    <property type="match status" value="1"/>
</dbReference>
<dbReference type="GeneID" id="93334888"/>
<evidence type="ECO:0000256" key="8">
    <source>
        <dbReference type="PROSITE-ProRule" id="PRU00169"/>
    </source>
</evidence>
<reference evidence="12 13" key="1">
    <citation type="submission" date="2018-08" db="EMBL/GenBank/DDBJ databases">
        <title>A genome reference for cultivated species of the human gut microbiota.</title>
        <authorList>
            <person name="Zou Y."/>
            <person name="Xue W."/>
            <person name="Luo G."/>
        </authorList>
    </citation>
    <scope>NUCLEOTIDE SEQUENCE [LARGE SCALE GENOMIC DNA]</scope>
    <source>
        <strain evidence="12 13">AF19-21</strain>
    </source>
</reference>
<keyword evidence="4" id="KW-0805">Transcription regulation</keyword>
<feature type="modified residue" description="4-aspartylphosphate" evidence="8">
    <location>
        <position position="52"/>
    </location>
</feature>
<evidence type="ECO:0000256" key="5">
    <source>
        <dbReference type="ARBA" id="ARBA00023125"/>
    </source>
</evidence>
<dbReference type="InterPro" id="IPR036388">
    <property type="entry name" value="WH-like_DNA-bd_sf"/>
</dbReference>
<dbReference type="CDD" id="cd00383">
    <property type="entry name" value="trans_reg_C"/>
    <property type="match status" value="1"/>
</dbReference>
<comment type="function">
    <text evidence="7">May play the central regulatory role in sporulation. It may be an element of the effector pathway responsible for the activation of sporulation genes in response to nutritional stress. Spo0A may act in concert with spo0H (a sigma factor) to control the expression of some genes that are critical to the sporulation process.</text>
</comment>
<evidence type="ECO:0000256" key="7">
    <source>
        <dbReference type="ARBA" id="ARBA00024867"/>
    </source>
</evidence>
<dbReference type="GO" id="GO:0032993">
    <property type="term" value="C:protein-DNA complex"/>
    <property type="evidence" value="ECO:0007669"/>
    <property type="project" value="TreeGrafter"/>
</dbReference>
<evidence type="ECO:0000256" key="1">
    <source>
        <dbReference type="ARBA" id="ARBA00018672"/>
    </source>
</evidence>
<evidence type="ECO:0000259" key="11">
    <source>
        <dbReference type="PROSITE" id="PS51755"/>
    </source>
</evidence>
<dbReference type="Gene3D" id="3.40.50.2300">
    <property type="match status" value="1"/>
</dbReference>
<evidence type="ECO:0000256" key="4">
    <source>
        <dbReference type="ARBA" id="ARBA00023015"/>
    </source>
</evidence>
<dbReference type="Gene3D" id="1.10.10.10">
    <property type="entry name" value="Winged helix-like DNA-binding domain superfamily/Winged helix DNA-binding domain"/>
    <property type="match status" value="1"/>
</dbReference>